<evidence type="ECO:0000256" key="1">
    <source>
        <dbReference type="SAM" id="Phobius"/>
    </source>
</evidence>
<keyword evidence="1" id="KW-0472">Membrane</keyword>
<evidence type="ECO:0000313" key="2">
    <source>
        <dbReference type="EMBL" id="CAK0873415.1"/>
    </source>
</evidence>
<sequence>MTLAVVSGNQYLPGVAAACAIAAPCYHTQTADVTGRSLMAFSTSEGCGERVRYLAVRVPVLALAVTAGPGLWLWLLRRSAGGRRGQYVRYLTASYRPEQEGWEVNRLLRNISLKCFVAVSPLSYCPGLQLTLVSCLMFSFTAWHLRNLPYKLDLLNSIEAVSLWVLNLCLMASSLAVSGSWHLTQDFRTKLIIGVFVLLAVNSIGLASLFIWAKVTLHDDHQLFKRNDGDQQQRHSLG</sequence>
<dbReference type="EMBL" id="CAUYUJ010017281">
    <property type="protein sequence ID" value="CAK0873415.1"/>
    <property type="molecule type" value="Genomic_DNA"/>
</dbReference>
<keyword evidence="3" id="KW-1185">Reference proteome</keyword>
<keyword evidence="1" id="KW-0812">Transmembrane</keyword>
<name>A0ABN9VJN5_9DINO</name>
<gene>
    <name evidence="2" type="ORF">PCOR1329_LOCUS58630</name>
</gene>
<evidence type="ECO:0000313" key="3">
    <source>
        <dbReference type="Proteomes" id="UP001189429"/>
    </source>
</evidence>
<proteinExistence type="predicted"/>
<feature type="transmembrane region" description="Helical" evidence="1">
    <location>
        <begin position="163"/>
        <end position="184"/>
    </location>
</feature>
<dbReference type="Proteomes" id="UP001189429">
    <property type="component" value="Unassembled WGS sequence"/>
</dbReference>
<reference evidence="2" key="1">
    <citation type="submission" date="2023-10" db="EMBL/GenBank/DDBJ databases">
        <authorList>
            <person name="Chen Y."/>
            <person name="Shah S."/>
            <person name="Dougan E. K."/>
            <person name="Thang M."/>
            <person name="Chan C."/>
        </authorList>
    </citation>
    <scope>NUCLEOTIDE SEQUENCE [LARGE SCALE GENOMIC DNA]</scope>
</reference>
<comment type="caution">
    <text evidence="2">The sequence shown here is derived from an EMBL/GenBank/DDBJ whole genome shotgun (WGS) entry which is preliminary data.</text>
</comment>
<feature type="transmembrane region" description="Helical" evidence="1">
    <location>
        <begin position="191"/>
        <end position="213"/>
    </location>
</feature>
<feature type="transmembrane region" description="Helical" evidence="1">
    <location>
        <begin position="54"/>
        <end position="76"/>
    </location>
</feature>
<organism evidence="2 3">
    <name type="scientific">Prorocentrum cordatum</name>
    <dbReference type="NCBI Taxonomy" id="2364126"/>
    <lineage>
        <taxon>Eukaryota</taxon>
        <taxon>Sar</taxon>
        <taxon>Alveolata</taxon>
        <taxon>Dinophyceae</taxon>
        <taxon>Prorocentrales</taxon>
        <taxon>Prorocentraceae</taxon>
        <taxon>Prorocentrum</taxon>
    </lineage>
</organism>
<keyword evidence="1" id="KW-1133">Transmembrane helix</keyword>
<feature type="transmembrane region" description="Helical" evidence="1">
    <location>
        <begin position="115"/>
        <end position="143"/>
    </location>
</feature>
<protein>
    <submittedName>
        <fullName evidence="2">Uncharacterized protein</fullName>
    </submittedName>
</protein>
<accession>A0ABN9VJN5</accession>